<dbReference type="AlphaFoldDB" id="A0A423PLC1"/>
<accession>A0A423PLC1</accession>
<feature type="region of interest" description="Disordered" evidence="1">
    <location>
        <begin position="70"/>
        <end position="91"/>
    </location>
</feature>
<dbReference type="SUPFAM" id="SSF56524">
    <property type="entry name" value="Oxidoreductase molybdopterin-binding domain"/>
    <property type="match status" value="1"/>
</dbReference>
<feature type="domain" description="Oxidoreductase molybdopterin-binding" evidence="2">
    <location>
        <begin position="100"/>
        <end position="237"/>
    </location>
</feature>
<name>A0A423PLC1_9GAMM</name>
<sequence>MRDSKLILPDPKRRRLITGLGALGASAALTGCDSLSRNDRVQDLLGATDRLTRAAQRLVSSRESLAREFGERDIAPTMRANGSTDPSNDDYKRHAANGFADWRLRIDGLVRQPADFSIDDLKAMPSRTQITRHDCVEGWSCIAKWTGAVLGEVLDRVRPTSAARYVVFHCADNIYGGPVKYYESIDMVEAYHPQTLLAYGLNDDRLPIANGAPLRLRAERQLGYKMAKYVMRIELVDSFASIQGGNGGYWEDRGYEWWAGI</sequence>
<organism evidence="3 4">
    <name type="scientific">Salinisphaera orenii YIM 95161</name>
    <dbReference type="NCBI Taxonomy" id="1051139"/>
    <lineage>
        <taxon>Bacteria</taxon>
        <taxon>Pseudomonadati</taxon>
        <taxon>Pseudomonadota</taxon>
        <taxon>Gammaproteobacteria</taxon>
        <taxon>Salinisphaerales</taxon>
        <taxon>Salinisphaeraceae</taxon>
        <taxon>Salinisphaera</taxon>
    </lineage>
</organism>
<dbReference type="OrthoDB" id="9795587at2"/>
<evidence type="ECO:0000313" key="3">
    <source>
        <dbReference type="EMBL" id="ROO26397.1"/>
    </source>
</evidence>
<dbReference type="InterPro" id="IPR036374">
    <property type="entry name" value="OxRdtase_Mopterin-bd_sf"/>
</dbReference>
<gene>
    <name evidence="3" type="ORF">SAHL_12995</name>
</gene>
<protein>
    <submittedName>
        <fullName evidence="3">Molybdopterin-binding protein</fullName>
    </submittedName>
</protein>
<dbReference type="RefSeq" id="WP_123591838.1">
    <property type="nucleotide sequence ID" value="NZ_AYKF01000101.1"/>
</dbReference>
<evidence type="ECO:0000259" key="2">
    <source>
        <dbReference type="Pfam" id="PF00174"/>
    </source>
</evidence>
<reference evidence="3 4" key="1">
    <citation type="submission" date="2013-10" db="EMBL/GenBank/DDBJ databases">
        <title>Salinisphaera halophila YIM 95161 Genome Sequencing.</title>
        <authorList>
            <person name="Lai Q."/>
            <person name="Li C."/>
            <person name="Shao Z."/>
        </authorList>
    </citation>
    <scope>NUCLEOTIDE SEQUENCE [LARGE SCALE GENOMIC DNA]</scope>
    <source>
        <strain evidence="3 4">YIM 95161</strain>
    </source>
</reference>
<dbReference type="PANTHER" id="PTHR43032">
    <property type="entry name" value="PROTEIN-METHIONINE-SULFOXIDE REDUCTASE"/>
    <property type="match status" value="1"/>
</dbReference>
<dbReference type="CDD" id="cd02108">
    <property type="entry name" value="bact_SO_family_Moco"/>
    <property type="match status" value="1"/>
</dbReference>
<dbReference type="PROSITE" id="PS51257">
    <property type="entry name" value="PROKAR_LIPOPROTEIN"/>
    <property type="match status" value="1"/>
</dbReference>
<dbReference type="EMBL" id="AYKF01000101">
    <property type="protein sequence ID" value="ROO26397.1"/>
    <property type="molecule type" value="Genomic_DNA"/>
</dbReference>
<evidence type="ECO:0000256" key="1">
    <source>
        <dbReference type="SAM" id="MobiDB-lite"/>
    </source>
</evidence>
<evidence type="ECO:0000313" key="4">
    <source>
        <dbReference type="Proteomes" id="UP000285123"/>
    </source>
</evidence>
<dbReference type="Pfam" id="PF00174">
    <property type="entry name" value="Oxidored_molyb"/>
    <property type="match status" value="1"/>
</dbReference>
<dbReference type="PANTHER" id="PTHR43032:SF2">
    <property type="entry name" value="BLL0505 PROTEIN"/>
    <property type="match status" value="1"/>
</dbReference>
<dbReference type="Proteomes" id="UP000285123">
    <property type="component" value="Unassembled WGS sequence"/>
</dbReference>
<dbReference type="InterPro" id="IPR000572">
    <property type="entry name" value="OxRdtase_Mopterin-bd_dom"/>
</dbReference>
<comment type="caution">
    <text evidence="3">The sequence shown here is derived from an EMBL/GenBank/DDBJ whole genome shotgun (WGS) entry which is preliminary data.</text>
</comment>
<proteinExistence type="predicted"/>
<dbReference type="Gene3D" id="3.90.420.10">
    <property type="entry name" value="Oxidoreductase, molybdopterin-binding domain"/>
    <property type="match status" value="1"/>
</dbReference>